<name>A0A7L5E4P1_9SPHI</name>
<evidence type="ECO:0000313" key="1">
    <source>
        <dbReference type="EMBL" id="QJD95296.1"/>
    </source>
</evidence>
<gene>
    <name evidence="1" type="ORF">HH214_05120</name>
</gene>
<proteinExistence type="predicted"/>
<evidence type="ECO:0000313" key="2">
    <source>
        <dbReference type="Proteomes" id="UP000503278"/>
    </source>
</evidence>
<accession>A0A7L5E4P1</accession>
<dbReference type="RefSeq" id="WP_169606313.1">
    <property type="nucleotide sequence ID" value="NZ_CP051682.1"/>
</dbReference>
<keyword evidence="2" id="KW-1185">Reference proteome</keyword>
<dbReference type="Proteomes" id="UP000503278">
    <property type="component" value="Chromosome"/>
</dbReference>
<protein>
    <submittedName>
        <fullName evidence="1">Uncharacterized protein</fullName>
    </submittedName>
</protein>
<reference evidence="1 2" key="1">
    <citation type="submission" date="2020-04" db="EMBL/GenBank/DDBJ databases">
        <title>Genome sequencing of novel species.</title>
        <authorList>
            <person name="Heo J."/>
            <person name="Kim S.-J."/>
            <person name="Kim J.-S."/>
            <person name="Hong S.-B."/>
            <person name="Kwon S.-W."/>
        </authorList>
    </citation>
    <scope>NUCLEOTIDE SEQUENCE [LARGE SCALE GENOMIC DNA]</scope>
    <source>
        <strain evidence="1 2">F39-2</strain>
    </source>
</reference>
<organism evidence="1 2">
    <name type="scientific">Mucilaginibacter robiniae</name>
    <dbReference type="NCBI Taxonomy" id="2728022"/>
    <lineage>
        <taxon>Bacteria</taxon>
        <taxon>Pseudomonadati</taxon>
        <taxon>Bacteroidota</taxon>
        <taxon>Sphingobacteriia</taxon>
        <taxon>Sphingobacteriales</taxon>
        <taxon>Sphingobacteriaceae</taxon>
        <taxon>Mucilaginibacter</taxon>
    </lineage>
</organism>
<dbReference type="KEGG" id="mrob:HH214_05120"/>
<dbReference type="AlphaFoldDB" id="A0A7L5E4P1"/>
<dbReference type="EMBL" id="CP051682">
    <property type="protein sequence ID" value="QJD95296.1"/>
    <property type="molecule type" value="Genomic_DNA"/>
</dbReference>
<sequence>MAAEQAFVIKFNFNTQDFDLLDELEDSLETTTGYHNLGVYDGYELNEDGTRGEFYITTADAELLYKNLKPILLDSRILQGSKVELQQLADDGSVQILKEYTL</sequence>